<feature type="chain" id="PRO_5046091974" description="Hint domain-containing protein" evidence="2">
    <location>
        <begin position="31"/>
        <end position="661"/>
    </location>
</feature>
<dbReference type="CDD" id="cd00081">
    <property type="entry name" value="Hint"/>
    <property type="match status" value="1"/>
</dbReference>
<evidence type="ECO:0000256" key="1">
    <source>
        <dbReference type="SAM" id="MobiDB-lite"/>
    </source>
</evidence>
<sequence length="661" mass="71393">MKLSLKASSRMLPRLAPVMLGLALLGAGCAQQKTPAREVDKQALAADSLYMARLYAGWEQQLEAQGQSRGGRSSQMELDLADDTQYRFVKNRLLAAGNTPENSPRLFSKLETLRKEKKTGTPGPKARKDRLTATATGEAPENSRCGHLLPLADVASADNTVAKFQASGLVTCFDGSDYAYADVTAFAANRERTEFRVLGSESLEEYASAVLETPPLPLSLKVGPEEELFVDSVAIAFDEETGEEHLSYAVAESSLVALGAHDINVITVKYPKELIGKMHSDNPIRTCLERGAVSGFLDCDYASGSKDPVTGIFKPFAKPFTGVGAADPEASHSVWIPAAGAYWEPASGAYDPSHLYLPMRGWYEVTLPSDCTLNALTSDATVVLMERGGRCSAGTMPGTSVLKGSLPFKTPFLDDYDRTKLNVPFDGLVDFGKDCLDQYQNVRLMMRATLKATCVDYSGNSRPYTRSRYQDILNLDWRNACLAEGTRVTKADGSQVPVEQVKVGDQLLANGHGQALTVTTVSRGGERKPLVKLRDALGGEVMVTQTHPMVTATRGVVQAGELKAGDALLTRAGAAKLVGVERVPFSGDVFNFALGTPEELAVATPGTNTMYANGYLVGDSQMQLTLEKQRTSDSREVLARLNGAWHEDFRLHQAGSKSARR</sequence>
<evidence type="ECO:0000256" key="2">
    <source>
        <dbReference type="SAM" id="SignalP"/>
    </source>
</evidence>
<dbReference type="EMBL" id="QUMU01000007">
    <property type="protein sequence ID" value="REG29927.1"/>
    <property type="molecule type" value="Genomic_DNA"/>
</dbReference>
<dbReference type="PROSITE" id="PS50817">
    <property type="entry name" value="INTEIN_N_TER"/>
    <property type="match status" value="1"/>
</dbReference>
<dbReference type="InterPro" id="IPR006141">
    <property type="entry name" value="Intein_N"/>
</dbReference>
<dbReference type="SUPFAM" id="SSF51294">
    <property type="entry name" value="Hedgehog/intein (Hint) domain"/>
    <property type="match status" value="1"/>
</dbReference>
<dbReference type="RefSeq" id="WP_147333005.1">
    <property type="nucleotide sequence ID" value="NZ_CP011509.1"/>
</dbReference>
<gene>
    <name evidence="3" type="ORF">ATI61_107624</name>
</gene>
<evidence type="ECO:0008006" key="5">
    <source>
        <dbReference type="Google" id="ProtNLM"/>
    </source>
</evidence>
<keyword evidence="4" id="KW-1185">Reference proteome</keyword>
<dbReference type="Proteomes" id="UP000256345">
    <property type="component" value="Unassembled WGS sequence"/>
</dbReference>
<protein>
    <recommendedName>
        <fullName evidence="5">Hint domain-containing protein</fullName>
    </recommendedName>
</protein>
<name>A0ABX9JZN7_9BACT</name>
<evidence type="ECO:0000313" key="4">
    <source>
        <dbReference type="Proteomes" id="UP000256345"/>
    </source>
</evidence>
<reference evidence="3 4" key="1">
    <citation type="submission" date="2018-08" db="EMBL/GenBank/DDBJ databases">
        <title>Genomic Encyclopedia of Archaeal and Bacterial Type Strains, Phase II (KMG-II): from individual species to whole genera.</title>
        <authorList>
            <person name="Goeker M."/>
        </authorList>
    </citation>
    <scope>NUCLEOTIDE SEQUENCE [LARGE SCALE GENOMIC DNA]</scope>
    <source>
        <strain evidence="3 4">DSM 2261</strain>
    </source>
</reference>
<accession>A0ABX9JZN7</accession>
<organism evidence="3 4">
    <name type="scientific">Archangium gephyra</name>
    <dbReference type="NCBI Taxonomy" id="48"/>
    <lineage>
        <taxon>Bacteria</taxon>
        <taxon>Pseudomonadati</taxon>
        <taxon>Myxococcota</taxon>
        <taxon>Myxococcia</taxon>
        <taxon>Myxococcales</taxon>
        <taxon>Cystobacterineae</taxon>
        <taxon>Archangiaceae</taxon>
        <taxon>Archangium</taxon>
    </lineage>
</organism>
<keyword evidence="2" id="KW-0732">Signal</keyword>
<dbReference type="Gene3D" id="2.170.16.10">
    <property type="entry name" value="Hedgehog/Intein (Hint) domain"/>
    <property type="match status" value="1"/>
</dbReference>
<comment type="caution">
    <text evidence="3">The sequence shown here is derived from an EMBL/GenBank/DDBJ whole genome shotgun (WGS) entry which is preliminary data.</text>
</comment>
<dbReference type="PROSITE" id="PS51257">
    <property type="entry name" value="PROKAR_LIPOPROTEIN"/>
    <property type="match status" value="1"/>
</dbReference>
<feature type="signal peptide" evidence="2">
    <location>
        <begin position="1"/>
        <end position="30"/>
    </location>
</feature>
<proteinExistence type="predicted"/>
<evidence type="ECO:0000313" key="3">
    <source>
        <dbReference type="EMBL" id="REG29927.1"/>
    </source>
</evidence>
<dbReference type="InterPro" id="IPR036844">
    <property type="entry name" value="Hint_dom_sf"/>
</dbReference>
<feature type="region of interest" description="Disordered" evidence="1">
    <location>
        <begin position="113"/>
        <end position="140"/>
    </location>
</feature>